<keyword evidence="12" id="KW-1185">Reference proteome</keyword>
<dbReference type="InterPro" id="IPR024194">
    <property type="entry name" value="Ac/AlaTfrase_AlgI/DltB"/>
</dbReference>
<dbReference type="InterPro" id="IPR028362">
    <property type="entry name" value="AlgI"/>
</dbReference>
<feature type="transmembrane region" description="Helical" evidence="10">
    <location>
        <begin position="473"/>
        <end position="495"/>
    </location>
</feature>
<dbReference type="STRING" id="111780.Sta7437_2978"/>
<dbReference type="HOGENOM" id="CLU_025255_1_3_3"/>
<dbReference type="GO" id="GO:0016746">
    <property type="term" value="F:acyltransferase activity"/>
    <property type="evidence" value="ECO:0007669"/>
    <property type="project" value="UniProtKB-KW"/>
</dbReference>
<dbReference type="AlphaFoldDB" id="K9XXW4"/>
<dbReference type="eggNOG" id="COG1696">
    <property type="taxonomic scope" value="Bacteria"/>
</dbReference>
<evidence type="ECO:0000256" key="10">
    <source>
        <dbReference type="SAM" id="Phobius"/>
    </source>
</evidence>
<sequence length="498" mass="58004">MNYSDFSFWWILFLFGVPFFTVRSLAKSFNIWQGVYDSIGVAVVSLILFFNASTSSFIVFFFEIIFNYLMVQYMLTHQGKQAKLIATLTIIFDVAVLAYFKYLVFFVEDVVGLVFNLPDQWQQAFTLPIFNRNVSLVPKHIPPGVSFYTFQMVSFVVDSFTARKKKPISFVDYINFVSFFPQIVAGPIERRTTFFPQIEAFRFKFTLENFYEGVRWLSLGMFFKFVLADNIAPYIDLTSVDQPWVNNAWFVWFHAFLFTLRIYFDFAGYSFVALGLARILGVRLTVNFLAPYTSQSINEFWQRWHITLSTWFRDYVFIPLMGRNKQWAAFYLFITFTLSGFWHGAAWNFLLWGMYHGALLLLLRYLGRPFHRLVGKYVAKPQFISWGLTFAAVNLGCLFFMDSNIDRLLIKLKTLITPWDYSFSNLGALLSSYSLNQGTALILILALAIAVLLLEHVAIWQQKFEYELLLSPWISPALLGLTILLAANIPSQFIYFEF</sequence>
<feature type="transmembrane region" description="Helical" evidence="10">
    <location>
        <begin position="84"/>
        <end position="107"/>
    </location>
</feature>
<feature type="transmembrane region" description="Helical" evidence="10">
    <location>
        <begin position="6"/>
        <end position="22"/>
    </location>
</feature>
<keyword evidence="5 10" id="KW-0812">Transmembrane</keyword>
<feature type="transmembrane region" description="Helical" evidence="10">
    <location>
        <begin position="440"/>
        <end position="461"/>
    </location>
</feature>
<dbReference type="EMBL" id="CP003653">
    <property type="protein sequence ID" value="AFZ36497.1"/>
    <property type="molecule type" value="Genomic_DNA"/>
</dbReference>
<dbReference type="PATRIC" id="fig|111780.3.peg.3094"/>
<evidence type="ECO:0000256" key="1">
    <source>
        <dbReference type="ARBA" id="ARBA00004651"/>
    </source>
</evidence>
<feature type="transmembrane region" description="Helical" evidence="10">
    <location>
        <begin position="213"/>
        <end position="232"/>
    </location>
</feature>
<evidence type="ECO:0000313" key="12">
    <source>
        <dbReference type="Proteomes" id="UP000010473"/>
    </source>
</evidence>
<dbReference type="Proteomes" id="UP000010473">
    <property type="component" value="Chromosome"/>
</dbReference>
<accession>K9XXW4</accession>
<keyword evidence="6 10" id="KW-1133">Transmembrane helix</keyword>
<keyword evidence="3 9" id="KW-1003">Cell membrane</keyword>
<dbReference type="GO" id="GO:0042121">
    <property type="term" value="P:alginic acid biosynthetic process"/>
    <property type="evidence" value="ECO:0007669"/>
    <property type="project" value="InterPro"/>
</dbReference>
<dbReference type="PANTHER" id="PTHR13285:SF23">
    <property type="entry name" value="TEICHOIC ACID D-ALANYLTRANSFERASE"/>
    <property type="match status" value="1"/>
</dbReference>
<dbReference type="InterPro" id="IPR004299">
    <property type="entry name" value="MBOAT_fam"/>
</dbReference>
<dbReference type="PANTHER" id="PTHR13285">
    <property type="entry name" value="ACYLTRANSFERASE"/>
    <property type="match status" value="1"/>
</dbReference>
<dbReference type="KEGG" id="scs:Sta7437_2978"/>
<keyword evidence="7 9" id="KW-0472">Membrane</keyword>
<dbReference type="RefSeq" id="WP_015194163.1">
    <property type="nucleotide sequence ID" value="NC_019748.1"/>
</dbReference>
<dbReference type="Pfam" id="PF03062">
    <property type="entry name" value="MBOAT"/>
    <property type="match status" value="1"/>
</dbReference>
<evidence type="ECO:0000256" key="5">
    <source>
        <dbReference type="ARBA" id="ARBA00022692"/>
    </source>
</evidence>
<evidence type="ECO:0000313" key="11">
    <source>
        <dbReference type="EMBL" id="AFZ36497.1"/>
    </source>
</evidence>
<keyword evidence="8 9" id="KW-0012">Acyltransferase</keyword>
<dbReference type="PIRSF" id="PIRSF016636">
    <property type="entry name" value="AlgI_DltB"/>
    <property type="match status" value="1"/>
</dbReference>
<comment type="similarity">
    <text evidence="2 9">Belongs to the membrane-bound acyltransferase family.</text>
</comment>
<gene>
    <name evidence="11" type="ordered locus">Sta7437_2978</name>
</gene>
<evidence type="ECO:0000256" key="9">
    <source>
        <dbReference type="PIRNR" id="PIRNR016636"/>
    </source>
</evidence>
<feature type="transmembrane region" description="Helical" evidence="10">
    <location>
        <begin position="244"/>
        <end position="264"/>
    </location>
</feature>
<feature type="transmembrane region" description="Helical" evidence="10">
    <location>
        <begin position="383"/>
        <end position="401"/>
    </location>
</feature>
<organism evidence="11 12">
    <name type="scientific">Stanieria cyanosphaera (strain ATCC 29371 / PCC 7437)</name>
    <dbReference type="NCBI Taxonomy" id="111780"/>
    <lineage>
        <taxon>Bacteria</taxon>
        <taxon>Bacillati</taxon>
        <taxon>Cyanobacteriota</taxon>
        <taxon>Cyanophyceae</taxon>
        <taxon>Pleurocapsales</taxon>
        <taxon>Dermocarpellaceae</taxon>
        <taxon>Stanieria</taxon>
    </lineage>
</organism>
<evidence type="ECO:0000256" key="8">
    <source>
        <dbReference type="ARBA" id="ARBA00023315"/>
    </source>
</evidence>
<dbReference type="OrthoDB" id="9805788at2"/>
<feature type="transmembrane region" description="Helical" evidence="10">
    <location>
        <begin position="349"/>
        <end position="367"/>
    </location>
</feature>
<proteinExistence type="inferred from homology"/>
<evidence type="ECO:0000256" key="4">
    <source>
        <dbReference type="ARBA" id="ARBA00022679"/>
    </source>
</evidence>
<comment type="subcellular location">
    <subcellularLocation>
        <location evidence="1">Cell membrane</location>
        <topology evidence="1">Multi-pass membrane protein</topology>
    </subcellularLocation>
</comment>
<keyword evidence="4 9" id="KW-0808">Transferase</keyword>
<feature type="transmembrane region" description="Helical" evidence="10">
    <location>
        <begin position="327"/>
        <end position="343"/>
    </location>
</feature>
<dbReference type="GO" id="GO:0005886">
    <property type="term" value="C:plasma membrane"/>
    <property type="evidence" value="ECO:0007669"/>
    <property type="project" value="UniProtKB-SubCell"/>
</dbReference>
<reference evidence="12" key="1">
    <citation type="journal article" date="2013" name="Proc. Natl. Acad. Sci. U.S.A.">
        <title>Improving the coverage of the cyanobacterial phylum using diversity-driven genome sequencing.</title>
        <authorList>
            <person name="Shih P.M."/>
            <person name="Wu D."/>
            <person name="Latifi A."/>
            <person name="Axen S.D."/>
            <person name="Fewer D.P."/>
            <person name="Talla E."/>
            <person name="Calteau A."/>
            <person name="Cai F."/>
            <person name="Tandeau de Marsac N."/>
            <person name="Rippka R."/>
            <person name="Herdman M."/>
            <person name="Sivonen K."/>
            <person name="Coursin T."/>
            <person name="Laurent T."/>
            <person name="Goodwin L."/>
            <person name="Nolan M."/>
            <person name="Davenport K.W."/>
            <person name="Han C.S."/>
            <person name="Rubin E.M."/>
            <person name="Eisen J.A."/>
            <person name="Woyke T."/>
            <person name="Gugger M."/>
            <person name="Kerfeld C.A."/>
        </authorList>
    </citation>
    <scope>NUCLEOTIDE SEQUENCE [LARGE SCALE GENOMIC DNA]</scope>
    <source>
        <strain evidence="12">ATCC 29371 / PCC 7437</strain>
    </source>
</reference>
<evidence type="ECO:0000256" key="2">
    <source>
        <dbReference type="ARBA" id="ARBA00010323"/>
    </source>
</evidence>
<evidence type="ECO:0000256" key="3">
    <source>
        <dbReference type="ARBA" id="ARBA00022475"/>
    </source>
</evidence>
<protein>
    <submittedName>
        <fullName evidence="11">Membrane bound O-acyl transferase MBOAT family protein</fullName>
    </submittedName>
</protein>
<dbReference type="InterPro" id="IPR051085">
    <property type="entry name" value="MB_O-acyltransferase"/>
</dbReference>
<evidence type="ECO:0000256" key="7">
    <source>
        <dbReference type="ARBA" id="ARBA00023136"/>
    </source>
</evidence>
<name>K9XXW4_STAC7</name>
<evidence type="ECO:0000256" key="6">
    <source>
        <dbReference type="ARBA" id="ARBA00022989"/>
    </source>
</evidence>
<dbReference type="PIRSF" id="PIRSF500217">
    <property type="entry name" value="AlgI"/>
    <property type="match status" value="1"/>
</dbReference>